<reference evidence="1 2" key="2">
    <citation type="submission" date="2020-08" db="EMBL/GenBank/DDBJ databases">
        <authorList>
            <person name="Partida-Martinez L."/>
            <person name="Huntemann M."/>
            <person name="Clum A."/>
            <person name="Wang J."/>
            <person name="Palaniappan K."/>
            <person name="Ritter S."/>
            <person name="Chen I.-M."/>
            <person name="Stamatis D."/>
            <person name="Reddy T."/>
            <person name="O'Malley R."/>
            <person name="Daum C."/>
            <person name="Shapiro N."/>
            <person name="Ivanova N."/>
            <person name="Kyrpides N."/>
            <person name="Woyke T."/>
        </authorList>
    </citation>
    <scope>NUCLEOTIDE SEQUENCE [LARGE SCALE GENOMIC DNA]</scope>
    <source>
        <strain evidence="1 2">AS2.23</strain>
    </source>
</reference>
<protein>
    <submittedName>
        <fullName evidence="1">Uncharacterized protein</fullName>
    </submittedName>
</protein>
<reference evidence="1 2" key="1">
    <citation type="submission" date="2020-08" db="EMBL/GenBank/DDBJ databases">
        <title>The Agave Microbiome: Exploring the role of microbial communities in plant adaptations to desert environments.</title>
        <authorList>
            <person name="Partida-Martinez L.P."/>
        </authorList>
    </citation>
    <scope>NUCLEOTIDE SEQUENCE [LARGE SCALE GENOMIC DNA]</scope>
    <source>
        <strain evidence="1 2">AS2.23</strain>
    </source>
</reference>
<evidence type="ECO:0000313" key="1">
    <source>
        <dbReference type="EMBL" id="MBB2903316.1"/>
    </source>
</evidence>
<dbReference type="Gene3D" id="3.40.50.150">
    <property type="entry name" value="Vaccinia Virus protein VP39"/>
    <property type="match status" value="1"/>
</dbReference>
<organism evidence="1 2">
    <name type="scientific">Kineococcus radiotolerans</name>
    <dbReference type="NCBI Taxonomy" id="131568"/>
    <lineage>
        <taxon>Bacteria</taxon>
        <taxon>Bacillati</taxon>
        <taxon>Actinomycetota</taxon>
        <taxon>Actinomycetes</taxon>
        <taxon>Kineosporiales</taxon>
        <taxon>Kineosporiaceae</taxon>
        <taxon>Kineococcus</taxon>
    </lineage>
</organism>
<dbReference type="InterPro" id="IPR029063">
    <property type="entry name" value="SAM-dependent_MTases_sf"/>
</dbReference>
<evidence type="ECO:0000313" key="2">
    <source>
        <dbReference type="Proteomes" id="UP000533269"/>
    </source>
</evidence>
<dbReference type="RefSeq" id="WP_183392921.1">
    <property type="nucleotide sequence ID" value="NZ_JACHVY010000006.1"/>
</dbReference>
<accession>A0A7W4XYM4</accession>
<name>A0A7W4XYM4_KINRA</name>
<comment type="caution">
    <text evidence="1">The sequence shown here is derived from an EMBL/GenBank/DDBJ whole genome shotgun (WGS) entry which is preliminary data.</text>
</comment>
<dbReference type="Proteomes" id="UP000533269">
    <property type="component" value="Unassembled WGS sequence"/>
</dbReference>
<dbReference type="EMBL" id="JACHVY010000006">
    <property type="protein sequence ID" value="MBB2903316.1"/>
    <property type="molecule type" value="Genomic_DNA"/>
</dbReference>
<proteinExistence type="predicted"/>
<gene>
    <name evidence="1" type="ORF">FHR75_004158</name>
</gene>
<sequence>MADSVREPDFADVVAVDLASGVHRNPTGRPRGFSTAWFHRPEELHAEVAATGLHVEGPVAVEGIARLAPRPRHPPSGSTRARVLDLVRATESGPTLLGASGHLLVVGRTTR</sequence>
<dbReference type="AlphaFoldDB" id="A0A7W4XYM4"/>